<dbReference type="InterPro" id="IPR042529">
    <property type="entry name" value="IF_2B-like_C"/>
</dbReference>
<reference evidence="11" key="1">
    <citation type="journal article" date="2016" name="Nat. Genet.">
        <title>A high-quality carrot genome assembly provides new insights into carotenoid accumulation and asterid genome evolution.</title>
        <authorList>
            <person name="Iorizzo M."/>
            <person name="Ellison S."/>
            <person name="Senalik D."/>
            <person name="Zeng P."/>
            <person name="Satapoomin P."/>
            <person name="Huang J."/>
            <person name="Bowman M."/>
            <person name="Iovene M."/>
            <person name="Sanseverino W."/>
            <person name="Cavagnaro P."/>
            <person name="Yildiz M."/>
            <person name="Macko-Podgorni A."/>
            <person name="Moranska E."/>
            <person name="Grzebelus E."/>
            <person name="Grzebelus D."/>
            <person name="Ashrafi H."/>
            <person name="Zheng Z."/>
            <person name="Cheng S."/>
            <person name="Spooner D."/>
            <person name="Van Deynze A."/>
            <person name="Simon P."/>
        </authorList>
    </citation>
    <scope>NUCLEOTIDE SEQUENCE [LARGE SCALE GENOMIC DNA]</scope>
    <source>
        <tissue evidence="11">Leaf</tissue>
    </source>
</reference>
<dbReference type="InterPro" id="IPR051501">
    <property type="entry name" value="eIF2B_alpha/beta/delta"/>
</dbReference>
<evidence type="ECO:0000256" key="4">
    <source>
        <dbReference type="ARBA" id="ARBA00022540"/>
    </source>
</evidence>
<dbReference type="GO" id="GO:0003743">
    <property type="term" value="F:translation initiation factor activity"/>
    <property type="evidence" value="ECO:0007669"/>
    <property type="project" value="UniProtKB-KW"/>
</dbReference>
<evidence type="ECO:0000313" key="11">
    <source>
        <dbReference type="EMBL" id="KZN06820.1"/>
    </source>
</evidence>
<dbReference type="EMBL" id="CP093344">
    <property type="protein sequence ID" value="WOG89411.1"/>
    <property type="molecule type" value="Genomic_DNA"/>
</dbReference>
<sequence>MWWRSASFILDKPDKDDAVSSPESRLITSPPLSMADTLQNPNPNNISAYYQTRAAHHGVVTSDWLAQAQAAAEKEEVTSESSLDSGKAFSVIDEFNNWRKQPDLAEAVAAIRALAKVISSSEATTMMELEIELKTASDSLKAWDTTSISLTAGCDLFMRYVTRTSALEYEDFNSAKSRLLERAEKFGEISYKARRIIAMLSQDFIVDGCTILVHGFSRVVLEVLKAAAESRKLFRVFCTEGRPDRTGLRLSNELAKLDVPVKLLLDSAVAYSMDEIDMVFVGADGVVESGGIINMMGTYQIALVAKSMNKPVYVAAESYKFARLYPLDQKDMVPALRPIDFGVPIPSKVEVETSARDYTPPQYLTLLFTDLGVLTPSVVSDELIQLYL</sequence>
<evidence type="ECO:0000256" key="1">
    <source>
        <dbReference type="ARBA" id="ARBA00004514"/>
    </source>
</evidence>
<dbReference type="KEGG" id="dcr:108210171"/>
<comment type="subcellular location">
    <subcellularLocation>
        <location evidence="1">Cytoplasm</location>
        <location evidence="1">Cytosol</location>
    </subcellularLocation>
</comment>
<comment type="similarity">
    <text evidence="2 9">Belongs to the eIF-2B alpha/beta/delta subunits family.</text>
</comment>
<dbReference type="AlphaFoldDB" id="A0A166EPM4"/>
<dbReference type="Pfam" id="PF01008">
    <property type="entry name" value="IF-2B"/>
    <property type="match status" value="1"/>
</dbReference>
<evidence type="ECO:0000256" key="3">
    <source>
        <dbReference type="ARBA" id="ARBA00022490"/>
    </source>
</evidence>
<evidence type="ECO:0000256" key="9">
    <source>
        <dbReference type="RuleBase" id="RU003814"/>
    </source>
</evidence>
<gene>
    <name evidence="11" type="ORF">DCAR_007657</name>
    <name evidence="12" type="ORF">DCAR_0208649</name>
</gene>
<comment type="subunit">
    <text evidence="8">Component of the translation initiation factor 2B (eIF2B) complex which is a heterodecamer of two sets of five different subunits: alpha, beta, gamma, delta and epsilon. Subunits alpha, beta and delta comprise a regulatory subcomplex and subunits epsilon and gamma comprise a catalytic subcomplex. Within the complex, the hexameric regulatory complex resides at the center, with the two heterodimeric catalytic subcomplexes bound on opposite sides.</text>
</comment>
<dbReference type="Gene3D" id="1.20.120.1070">
    <property type="entry name" value="Translation initiation factor eIF-2B, N-terminal domain"/>
    <property type="match status" value="1"/>
</dbReference>
<evidence type="ECO:0000256" key="6">
    <source>
        <dbReference type="ARBA" id="ARBA00044208"/>
    </source>
</evidence>
<accession>A0A166EPM4</accession>
<dbReference type="FunFam" id="1.20.120.1070:FF:000003">
    <property type="entry name" value="Translation initiation factor eIF-2B subunit alpha"/>
    <property type="match status" value="1"/>
</dbReference>
<keyword evidence="13" id="KW-1185">Reference proteome</keyword>
<dbReference type="FunFam" id="3.40.50.10470:FF:000007">
    <property type="entry name" value="Translation initiation factor eIF-2B subunit alpha"/>
    <property type="match status" value="1"/>
</dbReference>
<dbReference type="SUPFAM" id="SSF100950">
    <property type="entry name" value="NagB/RpiA/CoA transferase-like"/>
    <property type="match status" value="1"/>
</dbReference>
<feature type="region of interest" description="Disordered" evidence="10">
    <location>
        <begin position="14"/>
        <end position="38"/>
    </location>
</feature>
<evidence type="ECO:0000256" key="7">
    <source>
        <dbReference type="ARBA" id="ARBA00044236"/>
    </source>
</evidence>
<reference evidence="12" key="2">
    <citation type="submission" date="2022-03" db="EMBL/GenBank/DDBJ databases">
        <title>Draft title - Genomic analysis of global carrot germplasm unveils the trajectory of domestication and the origin of high carotenoid orange carrot.</title>
        <authorList>
            <person name="Iorizzo M."/>
            <person name="Ellison S."/>
            <person name="Senalik D."/>
            <person name="Macko-Podgorni A."/>
            <person name="Grzebelus D."/>
            <person name="Bostan H."/>
            <person name="Rolling W."/>
            <person name="Curaba J."/>
            <person name="Simon P."/>
        </authorList>
    </citation>
    <scope>NUCLEOTIDE SEQUENCE</scope>
    <source>
        <tissue evidence="12">Leaf</tissue>
    </source>
</reference>
<dbReference type="GO" id="GO:0005085">
    <property type="term" value="F:guanyl-nucleotide exchange factor activity"/>
    <property type="evidence" value="ECO:0007669"/>
    <property type="project" value="TreeGrafter"/>
</dbReference>
<dbReference type="Gene3D" id="3.40.50.10470">
    <property type="entry name" value="Translation initiation factor eif-2b, domain 2"/>
    <property type="match status" value="1"/>
</dbReference>
<keyword evidence="5" id="KW-0648">Protein biosynthesis</keyword>
<dbReference type="STRING" id="79200.A0A166EPM4"/>
<organism evidence="11">
    <name type="scientific">Daucus carota subsp. sativus</name>
    <name type="common">Carrot</name>
    <dbReference type="NCBI Taxonomy" id="79200"/>
    <lineage>
        <taxon>Eukaryota</taxon>
        <taxon>Viridiplantae</taxon>
        <taxon>Streptophyta</taxon>
        <taxon>Embryophyta</taxon>
        <taxon>Tracheophyta</taxon>
        <taxon>Spermatophyta</taxon>
        <taxon>Magnoliopsida</taxon>
        <taxon>eudicotyledons</taxon>
        <taxon>Gunneridae</taxon>
        <taxon>Pentapetalae</taxon>
        <taxon>asterids</taxon>
        <taxon>campanulids</taxon>
        <taxon>Apiales</taxon>
        <taxon>Apiaceae</taxon>
        <taxon>Apioideae</taxon>
        <taxon>Scandiceae</taxon>
        <taxon>Daucinae</taxon>
        <taxon>Daucus</taxon>
        <taxon>Daucus sect. Daucus</taxon>
    </lineage>
</organism>
<evidence type="ECO:0000256" key="5">
    <source>
        <dbReference type="ARBA" id="ARBA00022917"/>
    </source>
</evidence>
<dbReference type="Proteomes" id="UP000077755">
    <property type="component" value="Chromosome 2"/>
</dbReference>
<dbReference type="OrthoDB" id="10249309at2759"/>
<evidence type="ECO:0000313" key="13">
    <source>
        <dbReference type="Proteomes" id="UP000077755"/>
    </source>
</evidence>
<keyword evidence="4" id="KW-0396">Initiation factor</keyword>
<protein>
    <recommendedName>
        <fullName evidence="6">Translation initiation factor eIF2B subunit alpha</fullName>
    </recommendedName>
    <alternativeName>
        <fullName evidence="7">eIF2B GDP-GTP exchange factor subunit alpha</fullName>
    </alternativeName>
</protein>
<dbReference type="PANTHER" id="PTHR45860">
    <property type="entry name" value="TRANSLATION INITIATION FACTOR EIF-2B SUBUNIT ALPHA"/>
    <property type="match status" value="1"/>
</dbReference>
<keyword evidence="3" id="KW-0963">Cytoplasm</keyword>
<dbReference type="GO" id="GO:0005851">
    <property type="term" value="C:eukaryotic translation initiation factor 2B complex"/>
    <property type="evidence" value="ECO:0007669"/>
    <property type="project" value="TreeGrafter"/>
</dbReference>
<dbReference type="OMA" id="RERLLMW"/>
<feature type="compositionally biased region" description="Polar residues" evidence="10">
    <location>
        <begin position="21"/>
        <end position="38"/>
    </location>
</feature>
<name>A0A166EPM4_DAUCS</name>
<dbReference type="InterPro" id="IPR042528">
    <property type="entry name" value="elF-2B_alpha_N"/>
</dbReference>
<evidence type="ECO:0000256" key="10">
    <source>
        <dbReference type="SAM" id="MobiDB-lite"/>
    </source>
</evidence>
<dbReference type="InterPro" id="IPR000649">
    <property type="entry name" value="IF-2B-related"/>
</dbReference>
<dbReference type="PANTHER" id="PTHR45860:SF1">
    <property type="entry name" value="TRANSLATION INITIATION FACTOR EIF-2B SUBUNIT ALPHA"/>
    <property type="match status" value="1"/>
</dbReference>
<evidence type="ECO:0000256" key="2">
    <source>
        <dbReference type="ARBA" id="ARBA00007251"/>
    </source>
</evidence>
<proteinExistence type="inferred from homology"/>
<evidence type="ECO:0000313" key="12">
    <source>
        <dbReference type="EMBL" id="WOG89411.1"/>
    </source>
</evidence>
<dbReference type="EMBL" id="LNRQ01000002">
    <property type="protein sequence ID" value="KZN06820.1"/>
    <property type="molecule type" value="Genomic_DNA"/>
</dbReference>
<dbReference type="GO" id="GO:0005829">
    <property type="term" value="C:cytosol"/>
    <property type="evidence" value="ECO:0007669"/>
    <property type="project" value="UniProtKB-SubCell"/>
</dbReference>
<evidence type="ECO:0000256" key="8">
    <source>
        <dbReference type="ARBA" id="ARBA00046432"/>
    </source>
</evidence>
<dbReference type="Gramene" id="KZN06820">
    <property type="protein sequence ID" value="KZN06820"/>
    <property type="gene ID" value="DCAR_007657"/>
</dbReference>
<dbReference type="InterPro" id="IPR037171">
    <property type="entry name" value="NagB/RpiA_transferase-like"/>
</dbReference>